<reference evidence="1 2" key="1">
    <citation type="submission" date="2022-02" db="EMBL/GenBank/DDBJ databases">
        <title>Uncovering new skin microbiome diversity through culturing and metagenomics.</title>
        <authorList>
            <person name="Conlan S."/>
            <person name="Deming C."/>
            <person name="Nisc Comparative Sequencing Program N."/>
            <person name="Segre J.A."/>
        </authorList>
    </citation>
    <scope>NUCLEOTIDE SEQUENCE [LARGE SCALE GENOMIC DNA]</scope>
    <source>
        <strain evidence="1 2">ACRQZ</strain>
    </source>
</reference>
<dbReference type="EMBL" id="JAKRCV010000029">
    <property type="protein sequence ID" value="MCG7322243.1"/>
    <property type="molecule type" value="Genomic_DNA"/>
</dbReference>
<evidence type="ECO:0000313" key="2">
    <source>
        <dbReference type="Proteomes" id="UP001521931"/>
    </source>
</evidence>
<keyword evidence="2" id="KW-1185">Reference proteome</keyword>
<protein>
    <submittedName>
        <fullName evidence="1">Uncharacterized protein</fullName>
    </submittedName>
</protein>
<gene>
    <name evidence="1" type="ORF">MHL29_10140</name>
</gene>
<organism evidence="1 2">
    <name type="scientific">Arsenicicoccus bolidensis</name>
    <dbReference type="NCBI Taxonomy" id="229480"/>
    <lineage>
        <taxon>Bacteria</taxon>
        <taxon>Bacillati</taxon>
        <taxon>Actinomycetota</taxon>
        <taxon>Actinomycetes</taxon>
        <taxon>Micrococcales</taxon>
        <taxon>Intrasporangiaceae</taxon>
        <taxon>Arsenicicoccus</taxon>
    </lineage>
</organism>
<accession>A0ABS9Q587</accession>
<proteinExistence type="predicted"/>
<name>A0ABS9Q587_9MICO</name>
<sequence>MAFIRRVRTKSGATAVQIAEYAAGRQRILKHVGSAHTEAELGVLLARAGELLDDRDQGVLELGVEPSPPSAALVAPAPEPALLNPSPASGLAVRTGPGRVVGTDSRVLFEALAAVYAQLGFGVLEDEVFAALVLARVVVSREVQNRTGLTIRNVVRQLRPLRSATIAINATSQIFPPQIPADKQAILKAIHRGGLTH</sequence>
<comment type="caution">
    <text evidence="1">The sequence shown here is derived from an EMBL/GenBank/DDBJ whole genome shotgun (WGS) entry which is preliminary data.</text>
</comment>
<dbReference type="Proteomes" id="UP001521931">
    <property type="component" value="Unassembled WGS sequence"/>
</dbReference>
<evidence type="ECO:0000313" key="1">
    <source>
        <dbReference type="EMBL" id="MCG7322243.1"/>
    </source>
</evidence>